<feature type="transmembrane region" description="Helical" evidence="1">
    <location>
        <begin position="57"/>
        <end position="79"/>
    </location>
</feature>
<feature type="transmembrane region" description="Helical" evidence="1">
    <location>
        <begin position="21"/>
        <end position="41"/>
    </location>
</feature>
<sequence length="129" mass="16098">MEAHFFKYRGRRIRYFNRYLWFCYYGFFLFPFLILLGWFSWKVFYPRLSTYSNWQMYLIPGISIVLYLLLVSGLILGLMRWSRLKEGYFASVYWRQLLARMLIDNRFVYTKKQVSEKQTREKMRLPKVY</sequence>
<dbReference type="EMBL" id="JARPZN010000066">
    <property type="protein sequence ID" value="MDT2692277.1"/>
    <property type="molecule type" value="Genomic_DNA"/>
</dbReference>
<keyword evidence="1" id="KW-0812">Transmembrane</keyword>
<name>A0AAE4HSL7_ENTGA</name>
<keyword evidence="1" id="KW-0472">Membrane</keyword>
<dbReference type="GO" id="GO:0051301">
    <property type="term" value="P:cell division"/>
    <property type="evidence" value="ECO:0007669"/>
    <property type="project" value="UniProtKB-KW"/>
</dbReference>
<dbReference type="Proteomes" id="UP001183682">
    <property type="component" value="Unassembled WGS sequence"/>
</dbReference>
<evidence type="ECO:0000256" key="1">
    <source>
        <dbReference type="SAM" id="Phobius"/>
    </source>
</evidence>
<keyword evidence="2" id="KW-0131">Cell cycle</keyword>
<reference evidence="2" key="1">
    <citation type="submission" date="2023-03" db="EMBL/GenBank/DDBJ databases">
        <authorList>
            <person name="Shen W."/>
            <person name="Cai J."/>
        </authorList>
    </citation>
    <scope>NUCLEOTIDE SEQUENCE</scope>
    <source>
        <strain evidence="2">K69-2</strain>
    </source>
</reference>
<keyword evidence="2" id="KW-0132">Cell division</keyword>
<comment type="caution">
    <text evidence="2">The sequence shown here is derived from an EMBL/GenBank/DDBJ whole genome shotgun (WGS) entry which is preliminary data.</text>
</comment>
<organism evidence="2 3">
    <name type="scientific">Enterococcus gallinarum</name>
    <dbReference type="NCBI Taxonomy" id="1353"/>
    <lineage>
        <taxon>Bacteria</taxon>
        <taxon>Bacillati</taxon>
        <taxon>Bacillota</taxon>
        <taxon>Bacilli</taxon>
        <taxon>Lactobacillales</taxon>
        <taxon>Enterococcaceae</taxon>
        <taxon>Enterococcus</taxon>
    </lineage>
</organism>
<accession>A0AAE4HSL7</accession>
<evidence type="ECO:0000313" key="3">
    <source>
        <dbReference type="Proteomes" id="UP001183682"/>
    </source>
</evidence>
<keyword evidence="1" id="KW-1133">Transmembrane helix</keyword>
<proteinExistence type="predicted"/>
<evidence type="ECO:0000313" key="2">
    <source>
        <dbReference type="EMBL" id="MDT2692277.1"/>
    </source>
</evidence>
<gene>
    <name evidence="2" type="ORF">P7E30_19165</name>
</gene>
<dbReference type="AlphaFoldDB" id="A0AAE4HSL7"/>
<protein>
    <submittedName>
        <fullName evidence="2">Cell division protein FtsK</fullName>
    </submittedName>
</protein>
<feature type="non-terminal residue" evidence="2">
    <location>
        <position position="129"/>
    </location>
</feature>